<evidence type="ECO:0000313" key="1">
    <source>
        <dbReference type="EMBL" id="KAJ8665079.1"/>
    </source>
</evidence>
<proteinExistence type="predicted"/>
<name>A0ACC2N1Q6_9HYME</name>
<keyword evidence="2" id="KW-1185">Reference proteome</keyword>
<protein>
    <submittedName>
        <fullName evidence="1">Uncharacterized protein</fullName>
    </submittedName>
</protein>
<organism evidence="1 2">
    <name type="scientific">Eretmocerus hayati</name>
    <dbReference type="NCBI Taxonomy" id="131215"/>
    <lineage>
        <taxon>Eukaryota</taxon>
        <taxon>Metazoa</taxon>
        <taxon>Ecdysozoa</taxon>
        <taxon>Arthropoda</taxon>
        <taxon>Hexapoda</taxon>
        <taxon>Insecta</taxon>
        <taxon>Pterygota</taxon>
        <taxon>Neoptera</taxon>
        <taxon>Endopterygota</taxon>
        <taxon>Hymenoptera</taxon>
        <taxon>Apocrita</taxon>
        <taxon>Proctotrupomorpha</taxon>
        <taxon>Chalcidoidea</taxon>
        <taxon>Aphelinidae</taxon>
        <taxon>Aphelininae</taxon>
        <taxon>Eretmocerus</taxon>
    </lineage>
</organism>
<accession>A0ACC2N1Q6</accession>
<evidence type="ECO:0000313" key="2">
    <source>
        <dbReference type="Proteomes" id="UP001239111"/>
    </source>
</evidence>
<dbReference type="Proteomes" id="UP001239111">
    <property type="component" value="Chromosome 4"/>
</dbReference>
<comment type="caution">
    <text evidence="1">The sequence shown here is derived from an EMBL/GenBank/DDBJ whole genome shotgun (WGS) entry which is preliminary data.</text>
</comment>
<gene>
    <name evidence="1" type="ORF">QAD02_006741</name>
</gene>
<sequence length="169" mass="19349">MSRAGHVELHVEGSLTFECDVPTQGIHDLFQRSAAIMAAHLLYKPNDPFNSYLNQEHLKSITKEQRKLMRKSLITVPREIDEQERKIYGGSLITEKLLLINEAIKACVELAVGEEYFALVKYQIQIRCMPHNETDPSCNIGQEPHYQWNEMICAIFDAHYKDGAALSME</sequence>
<reference evidence="1" key="1">
    <citation type="submission" date="2023-04" db="EMBL/GenBank/DDBJ databases">
        <title>A chromosome-level genome assembly of the parasitoid wasp Eretmocerus hayati.</title>
        <authorList>
            <person name="Zhong Y."/>
            <person name="Liu S."/>
            <person name="Liu Y."/>
        </authorList>
    </citation>
    <scope>NUCLEOTIDE SEQUENCE</scope>
    <source>
        <strain evidence="1">ZJU_SS_LIU_2023</strain>
    </source>
</reference>
<dbReference type="EMBL" id="CM056744">
    <property type="protein sequence ID" value="KAJ8665079.1"/>
    <property type="molecule type" value="Genomic_DNA"/>
</dbReference>